<dbReference type="InterPro" id="IPR035901">
    <property type="entry name" value="GIY-YIG_endonuc_sf"/>
</dbReference>
<dbReference type="Proteomes" id="UP000317977">
    <property type="component" value="Unassembled WGS sequence"/>
</dbReference>
<name>A0A5C6EPT2_9BACT</name>
<keyword evidence="1" id="KW-0812">Transmembrane</keyword>
<dbReference type="Gene3D" id="3.40.1440.10">
    <property type="entry name" value="GIY-YIG endonuclease"/>
    <property type="match status" value="1"/>
</dbReference>
<dbReference type="SUPFAM" id="SSF82771">
    <property type="entry name" value="GIY-YIG endonuclease"/>
    <property type="match status" value="1"/>
</dbReference>
<dbReference type="PROSITE" id="PS50164">
    <property type="entry name" value="GIY_YIG"/>
    <property type="match status" value="1"/>
</dbReference>
<dbReference type="InterPro" id="IPR000305">
    <property type="entry name" value="GIY-YIG_endonuc"/>
</dbReference>
<keyword evidence="1" id="KW-0472">Membrane</keyword>
<protein>
    <recommendedName>
        <fullName evidence="2">GIY-YIG domain-containing protein</fullName>
    </recommendedName>
</protein>
<keyword evidence="4" id="KW-1185">Reference proteome</keyword>
<comment type="caution">
    <text evidence="3">The sequence shown here is derived from an EMBL/GenBank/DDBJ whole genome shotgun (WGS) entry which is preliminary data.</text>
</comment>
<dbReference type="EMBL" id="SJPX01000003">
    <property type="protein sequence ID" value="TWU51122.1"/>
    <property type="molecule type" value="Genomic_DNA"/>
</dbReference>
<accession>A0A5C6EPT2</accession>
<feature type="domain" description="GIY-YIG" evidence="2">
    <location>
        <begin position="222"/>
        <end position="308"/>
    </location>
</feature>
<evidence type="ECO:0000313" key="3">
    <source>
        <dbReference type="EMBL" id="TWU51122.1"/>
    </source>
</evidence>
<proteinExistence type="predicted"/>
<dbReference type="AlphaFoldDB" id="A0A5C6EPT2"/>
<gene>
    <name evidence="3" type="ORF">Poly59_27110</name>
</gene>
<evidence type="ECO:0000259" key="2">
    <source>
        <dbReference type="PROSITE" id="PS50164"/>
    </source>
</evidence>
<evidence type="ECO:0000256" key="1">
    <source>
        <dbReference type="SAM" id="Phobius"/>
    </source>
</evidence>
<evidence type="ECO:0000313" key="4">
    <source>
        <dbReference type="Proteomes" id="UP000317977"/>
    </source>
</evidence>
<sequence>MAELGSKGAFDGHYTNENGIMKCLSIVIVTIIVGVALAAPLPAQTFEFSADDIVAAIGVASDGYSTDEILIRDELRSRFVDHLSASLGRPLARDEERGAVLEMLKLRKAGKLNSFATRRGRPVNDSVAPIAEIAARVVGDRHRVSTDTLLADPTLREELQSEAELLRPGIDAYAVRKSVLGLRKKRALKPELVLQVADWDRTIETQTIEQLRDRLDGASVSTGPGVYLFRSGDGYLYVGEASNLSARLTEHLGGSDRISLAEYLAGENAAGVSVEMHIFPADSPVKRVTVRRAYESELIRSRDPKFNVRP</sequence>
<keyword evidence="1" id="KW-1133">Transmembrane helix</keyword>
<reference evidence="3 4" key="1">
    <citation type="submission" date="2019-02" db="EMBL/GenBank/DDBJ databases">
        <title>Deep-cultivation of Planctomycetes and their phenomic and genomic characterization uncovers novel biology.</title>
        <authorList>
            <person name="Wiegand S."/>
            <person name="Jogler M."/>
            <person name="Boedeker C."/>
            <person name="Pinto D."/>
            <person name="Vollmers J."/>
            <person name="Rivas-Marin E."/>
            <person name="Kohn T."/>
            <person name="Peeters S.H."/>
            <person name="Heuer A."/>
            <person name="Rast P."/>
            <person name="Oberbeckmann S."/>
            <person name="Bunk B."/>
            <person name="Jeske O."/>
            <person name="Meyerdierks A."/>
            <person name="Storesund J.E."/>
            <person name="Kallscheuer N."/>
            <person name="Luecker S."/>
            <person name="Lage O.M."/>
            <person name="Pohl T."/>
            <person name="Merkel B.J."/>
            <person name="Hornburger P."/>
            <person name="Mueller R.-W."/>
            <person name="Bruemmer F."/>
            <person name="Labrenz M."/>
            <person name="Spormann A.M."/>
            <person name="Op Den Camp H."/>
            <person name="Overmann J."/>
            <person name="Amann R."/>
            <person name="Jetten M.S.M."/>
            <person name="Mascher T."/>
            <person name="Medema M.H."/>
            <person name="Devos D.P."/>
            <person name="Kaster A.-K."/>
            <person name="Ovreas L."/>
            <person name="Rohde M."/>
            <person name="Galperin M.Y."/>
            <person name="Jogler C."/>
        </authorList>
    </citation>
    <scope>NUCLEOTIDE SEQUENCE [LARGE SCALE GENOMIC DNA]</scope>
    <source>
        <strain evidence="3 4">Poly59</strain>
    </source>
</reference>
<feature type="transmembrane region" description="Helical" evidence="1">
    <location>
        <begin position="20"/>
        <end position="41"/>
    </location>
</feature>
<organism evidence="3 4">
    <name type="scientific">Rubripirellula reticaptiva</name>
    <dbReference type="NCBI Taxonomy" id="2528013"/>
    <lineage>
        <taxon>Bacteria</taxon>
        <taxon>Pseudomonadati</taxon>
        <taxon>Planctomycetota</taxon>
        <taxon>Planctomycetia</taxon>
        <taxon>Pirellulales</taxon>
        <taxon>Pirellulaceae</taxon>
        <taxon>Rubripirellula</taxon>
    </lineage>
</organism>